<name>A0A286REZ6_9BACT</name>
<dbReference type="AlphaFoldDB" id="A0A286REZ6"/>
<protein>
    <submittedName>
        <fullName evidence="1">Uncharacterized protein</fullName>
    </submittedName>
</protein>
<accession>A0A286REZ6</accession>
<evidence type="ECO:0000313" key="2">
    <source>
        <dbReference type="Proteomes" id="UP000215086"/>
    </source>
</evidence>
<dbReference type="KEGG" id="ttf:THTE_1926"/>
<reference evidence="1 2" key="1">
    <citation type="journal article" name="Front. Microbiol.">
        <title>Sugar Metabolism of the First Thermophilic Planctomycete Thermogutta terrifontis: Comparative Genomic and Transcriptomic Approaches.</title>
        <authorList>
            <person name="Elcheninov A.G."/>
            <person name="Menzel P."/>
            <person name="Gudbergsdottir S.R."/>
            <person name="Slesarev A.I."/>
            <person name="Kadnikov V.V."/>
            <person name="Krogh A."/>
            <person name="Bonch-Osmolovskaya E.A."/>
            <person name="Peng X."/>
            <person name="Kublanov I.V."/>
        </authorList>
    </citation>
    <scope>NUCLEOTIDE SEQUENCE [LARGE SCALE GENOMIC DNA]</scope>
    <source>
        <strain evidence="1 2">R1</strain>
    </source>
</reference>
<dbReference type="Proteomes" id="UP000215086">
    <property type="component" value="Chromosome"/>
</dbReference>
<sequence>MYNARPLPRCVRAATNKGQASARAVREAKKPSSCVSSVSVVNARRSSGKIEAL</sequence>
<gene>
    <name evidence="1" type="ORF">THTE_1926</name>
</gene>
<evidence type="ECO:0000313" key="1">
    <source>
        <dbReference type="EMBL" id="ASV74528.1"/>
    </source>
</evidence>
<proteinExistence type="predicted"/>
<organism evidence="1 2">
    <name type="scientific">Thermogutta terrifontis</name>
    <dbReference type="NCBI Taxonomy" id="1331910"/>
    <lineage>
        <taxon>Bacteria</taxon>
        <taxon>Pseudomonadati</taxon>
        <taxon>Planctomycetota</taxon>
        <taxon>Planctomycetia</taxon>
        <taxon>Pirellulales</taxon>
        <taxon>Thermoguttaceae</taxon>
        <taxon>Thermogutta</taxon>
    </lineage>
</organism>
<keyword evidence="2" id="KW-1185">Reference proteome</keyword>
<dbReference type="EMBL" id="CP018477">
    <property type="protein sequence ID" value="ASV74528.1"/>
    <property type="molecule type" value="Genomic_DNA"/>
</dbReference>